<evidence type="ECO:0000313" key="2">
    <source>
        <dbReference type="Proteomes" id="UP000199245"/>
    </source>
</evidence>
<accession>A0A1G7MAZ2</accession>
<dbReference type="Pfam" id="PF01527">
    <property type="entry name" value="HTH_Tnp_1"/>
    <property type="match status" value="1"/>
</dbReference>
<dbReference type="Proteomes" id="UP000199245">
    <property type="component" value="Unassembled WGS sequence"/>
</dbReference>
<dbReference type="AlphaFoldDB" id="A0A1G7MAZ2"/>
<name>A0A1G7MAZ2_9BRAD</name>
<evidence type="ECO:0000313" key="1">
    <source>
        <dbReference type="EMBL" id="SDF58330.1"/>
    </source>
</evidence>
<dbReference type="GO" id="GO:0043565">
    <property type="term" value="F:sequence-specific DNA binding"/>
    <property type="evidence" value="ECO:0007669"/>
    <property type="project" value="InterPro"/>
</dbReference>
<dbReference type="InterPro" id="IPR002514">
    <property type="entry name" value="Transposase_8"/>
</dbReference>
<dbReference type="GO" id="GO:0004803">
    <property type="term" value="F:transposase activity"/>
    <property type="evidence" value="ECO:0007669"/>
    <property type="project" value="InterPro"/>
</dbReference>
<dbReference type="InterPro" id="IPR010921">
    <property type="entry name" value="Trp_repressor/repl_initiator"/>
</dbReference>
<protein>
    <submittedName>
        <fullName evidence="1">Transposase</fullName>
    </submittedName>
</protein>
<gene>
    <name evidence="1" type="ORF">SAMN05216337_10627</name>
</gene>
<dbReference type="PANTHER" id="PTHR37936">
    <property type="entry name" value="TRANSPOSASE INSC FOR INSERTION ELEMENT IS2A-RELATED"/>
    <property type="match status" value="1"/>
</dbReference>
<sequence>MDTIVRDGVADEDFRGATARARRRKSYTLEEKQRLVAESCEPGASVSLVARRHDINANLLFTWRRQMRTPASAASPLELIPVEVISDVQAASPSVAPGAERCGVIEIVLIGGVRVRVDAEISEAVLRRVLSALKAAA</sequence>
<proteinExistence type="predicted"/>
<dbReference type="GO" id="GO:0006313">
    <property type="term" value="P:DNA transposition"/>
    <property type="evidence" value="ECO:0007669"/>
    <property type="project" value="InterPro"/>
</dbReference>
<dbReference type="NCBIfam" id="NF047595">
    <property type="entry name" value="IS66_ISRel24_TnpA"/>
    <property type="match status" value="1"/>
</dbReference>
<reference evidence="1 2" key="1">
    <citation type="submission" date="2016-10" db="EMBL/GenBank/DDBJ databases">
        <authorList>
            <person name="de Groot N.N."/>
        </authorList>
    </citation>
    <scope>NUCLEOTIDE SEQUENCE [LARGE SCALE GENOMIC DNA]</scope>
    <source>
        <strain evidence="1 2">R5</strain>
    </source>
</reference>
<dbReference type="SUPFAM" id="SSF48295">
    <property type="entry name" value="TrpR-like"/>
    <property type="match status" value="1"/>
</dbReference>
<dbReference type="EMBL" id="FMZW01000062">
    <property type="protein sequence ID" value="SDF58330.1"/>
    <property type="molecule type" value="Genomic_DNA"/>
</dbReference>
<organism evidence="1 2">
    <name type="scientific">Bradyrhizobium brasilense</name>
    <dbReference type="NCBI Taxonomy" id="1419277"/>
    <lineage>
        <taxon>Bacteria</taxon>
        <taxon>Pseudomonadati</taxon>
        <taxon>Pseudomonadota</taxon>
        <taxon>Alphaproteobacteria</taxon>
        <taxon>Hyphomicrobiales</taxon>
        <taxon>Nitrobacteraceae</taxon>
        <taxon>Bradyrhizobium</taxon>
    </lineage>
</organism>
<dbReference type="PANTHER" id="PTHR37936:SF3">
    <property type="entry name" value="TRANSPOSASE INSC FOR INSERTION ELEMENT IS2A-RELATED"/>
    <property type="match status" value="1"/>
</dbReference>